<name>A0A2R4XID9_9BURK</name>
<keyword evidence="2" id="KW-0408">Iron</keyword>
<dbReference type="PROSITE" id="PS51384">
    <property type="entry name" value="FAD_FR"/>
    <property type="match status" value="1"/>
</dbReference>
<dbReference type="EMBL" id="CP028901">
    <property type="protein sequence ID" value="AWB33523.1"/>
    <property type="molecule type" value="Genomic_DNA"/>
</dbReference>
<dbReference type="Gene3D" id="2.40.30.10">
    <property type="entry name" value="Translation factors"/>
    <property type="match status" value="1"/>
</dbReference>
<comment type="cofactor">
    <cofactor evidence="3">
        <name>[2Fe-2S] cluster</name>
        <dbReference type="ChEBI" id="CHEBI:190135"/>
    </cofactor>
</comment>
<dbReference type="InterPro" id="IPR001709">
    <property type="entry name" value="Flavoprot_Pyr_Nucl_cyt_Rdtase"/>
</dbReference>
<comment type="cofactor">
    <cofactor evidence="1">
        <name>FAD</name>
        <dbReference type="ChEBI" id="CHEBI:57692"/>
    </cofactor>
</comment>
<feature type="domain" description="2Fe-2S ferredoxin-type" evidence="4">
    <location>
        <begin position="4"/>
        <end position="94"/>
    </location>
</feature>
<evidence type="ECO:0000259" key="5">
    <source>
        <dbReference type="PROSITE" id="PS51384"/>
    </source>
</evidence>
<keyword evidence="2" id="KW-0001">2Fe-2S</keyword>
<keyword evidence="2" id="KW-0479">Metal-binding</keyword>
<evidence type="ECO:0000313" key="6">
    <source>
        <dbReference type="EMBL" id="AWB33523.1"/>
    </source>
</evidence>
<evidence type="ECO:0000313" key="7">
    <source>
        <dbReference type="Proteomes" id="UP000244571"/>
    </source>
</evidence>
<dbReference type="PRINTS" id="PR00410">
    <property type="entry name" value="PHEHYDRXLASE"/>
</dbReference>
<dbReference type="Pfam" id="PF00175">
    <property type="entry name" value="NAD_binding_1"/>
    <property type="match status" value="1"/>
</dbReference>
<dbReference type="AlphaFoldDB" id="A0A2R4XID9"/>
<dbReference type="InterPro" id="IPR006058">
    <property type="entry name" value="2Fe2S_fd_BS"/>
</dbReference>
<dbReference type="SUPFAM" id="SSF63380">
    <property type="entry name" value="Riboflavin synthase domain-like"/>
    <property type="match status" value="1"/>
</dbReference>
<dbReference type="PANTHER" id="PTHR47354:SF5">
    <property type="entry name" value="PROTEIN RFBI"/>
    <property type="match status" value="1"/>
</dbReference>
<dbReference type="SUPFAM" id="SSF54292">
    <property type="entry name" value="2Fe-2S ferredoxin-like"/>
    <property type="match status" value="1"/>
</dbReference>
<dbReference type="Pfam" id="PF00970">
    <property type="entry name" value="FAD_binding_6"/>
    <property type="match status" value="1"/>
</dbReference>
<dbReference type="InterPro" id="IPR039261">
    <property type="entry name" value="FNR_nucleotide-bd"/>
</dbReference>
<dbReference type="GO" id="GO:0051537">
    <property type="term" value="F:2 iron, 2 sulfur cluster binding"/>
    <property type="evidence" value="ECO:0007669"/>
    <property type="project" value="UniProtKB-KW"/>
</dbReference>
<dbReference type="CDD" id="cd00207">
    <property type="entry name" value="fer2"/>
    <property type="match status" value="1"/>
</dbReference>
<dbReference type="InterPro" id="IPR008333">
    <property type="entry name" value="Cbr1-like_FAD-bd_dom"/>
</dbReference>
<dbReference type="KEGG" id="boz:DBV39_07150"/>
<dbReference type="Proteomes" id="UP000244571">
    <property type="component" value="Chromosome"/>
</dbReference>
<dbReference type="InterPro" id="IPR001041">
    <property type="entry name" value="2Fe-2S_ferredoxin-type"/>
</dbReference>
<dbReference type="InterPro" id="IPR050415">
    <property type="entry name" value="MRET"/>
</dbReference>
<proteinExistence type="predicted"/>
<dbReference type="GO" id="GO:0016491">
    <property type="term" value="F:oxidoreductase activity"/>
    <property type="evidence" value="ECO:0007669"/>
    <property type="project" value="InterPro"/>
</dbReference>
<dbReference type="SUPFAM" id="SSF52343">
    <property type="entry name" value="Ferredoxin reductase-like, C-terminal NADP-linked domain"/>
    <property type="match status" value="1"/>
</dbReference>
<dbReference type="Pfam" id="PF00111">
    <property type="entry name" value="Fer2"/>
    <property type="match status" value="1"/>
</dbReference>
<dbReference type="PRINTS" id="PR00371">
    <property type="entry name" value="FPNCR"/>
</dbReference>
<keyword evidence="7" id="KW-1185">Reference proteome</keyword>
<reference evidence="6 7" key="1">
    <citation type="submission" date="2018-04" db="EMBL/GenBank/DDBJ databases">
        <title>Bordetella sp. HZ20 isolated from seawater.</title>
        <authorList>
            <person name="Sun C."/>
        </authorList>
    </citation>
    <scope>NUCLEOTIDE SEQUENCE [LARGE SCALE GENOMIC DNA]</scope>
    <source>
        <strain evidence="6 7">HZ20</strain>
    </source>
</reference>
<dbReference type="CDD" id="cd06189">
    <property type="entry name" value="flavin_oxioreductase"/>
    <property type="match status" value="1"/>
</dbReference>
<evidence type="ECO:0000259" key="4">
    <source>
        <dbReference type="PROSITE" id="PS51085"/>
    </source>
</evidence>
<dbReference type="PROSITE" id="PS51085">
    <property type="entry name" value="2FE2S_FER_2"/>
    <property type="match status" value="1"/>
</dbReference>
<dbReference type="Gene3D" id="3.10.20.30">
    <property type="match status" value="1"/>
</dbReference>
<evidence type="ECO:0000256" key="2">
    <source>
        <dbReference type="ARBA" id="ARBA00022714"/>
    </source>
</evidence>
<evidence type="ECO:0000256" key="3">
    <source>
        <dbReference type="ARBA" id="ARBA00034078"/>
    </source>
</evidence>
<dbReference type="InterPro" id="IPR017927">
    <property type="entry name" value="FAD-bd_FR_type"/>
</dbReference>
<feature type="domain" description="FAD-binding FR-type" evidence="5">
    <location>
        <begin position="101"/>
        <end position="205"/>
    </location>
</feature>
<dbReference type="Gene3D" id="3.40.50.80">
    <property type="entry name" value="Nucleotide-binding domain of ferredoxin-NADP reductase (FNR) module"/>
    <property type="match status" value="1"/>
</dbReference>
<dbReference type="OrthoDB" id="9806195at2"/>
<dbReference type="PROSITE" id="PS00197">
    <property type="entry name" value="2FE2S_FER_1"/>
    <property type="match status" value="1"/>
</dbReference>
<dbReference type="InterPro" id="IPR012675">
    <property type="entry name" value="Beta-grasp_dom_sf"/>
</dbReference>
<dbReference type="InterPro" id="IPR017938">
    <property type="entry name" value="Riboflavin_synthase-like_b-brl"/>
</dbReference>
<protein>
    <submittedName>
        <fullName evidence="6">CDP-6-deoxy-delta-3,4-glucoseen reductase</fullName>
    </submittedName>
</protein>
<accession>A0A2R4XID9</accession>
<gene>
    <name evidence="6" type="ORF">DBV39_07150</name>
</gene>
<organism evidence="6 7">
    <name type="scientific">Orrella marina</name>
    <dbReference type="NCBI Taxonomy" id="2163011"/>
    <lineage>
        <taxon>Bacteria</taxon>
        <taxon>Pseudomonadati</taxon>
        <taxon>Pseudomonadota</taxon>
        <taxon>Betaproteobacteria</taxon>
        <taxon>Burkholderiales</taxon>
        <taxon>Alcaligenaceae</taxon>
        <taxon>Orrella</taxon>
    </lineage>
</organism>
<keyword evidence="2" id="KW-0411">Iron-sulfur</keyword>
<dbReference type="InterPro" id="IPR001433">
    <property type="entry name" value="OxRdtase_FAD/NAD-bd"/>
</dbReference>
<evidence type="ECO:0000256" key="1">
    <source>
        <dbReference type="ARBA" id="ARBA00001974"/>
    </source>
</evidence>
<sequence length="346" mass="37829">MATFQIKIEPSEHQFSATDDQSVLDAALAAGIVLPYSCRSGACSSCKGKVLSGEYDAGNAPEQVLSADELDAGFTLLCQAMPRSDMVIESREVRMASDIQIRKLPVRVVGIEMPSHDVAVLTLQLPAAETFRYYAGQYVDLLLKDGKRRSFSMATPPEGANQLELHVRHMPGGYFTDHVFGAGATKMKEREILRFEGPLGSFFLRQDNDKPIIFLASGTGFAPIKAIIEQMIAQSNPRPAILYWGGRRPRDLYMSDLASSWQEKLPGFRYIPVISDALPEDGWTGRTGFVHQAVLDDFPDLGSHEVYACGNPAMVEAARHSFDAAGLPEEAFFMDAFTPAADAAQG</sequence>
<dbReference type="InterPro" id="IPR036010">
    <property type="entry name" value="2Fe-2S_ferredoxin-like_sf"/>
</dbReference>
<dbReference type="PANTHER" id="PTHR47354">
    <property type="entry name" value="NADH OXIDOREDUCTASE HCR"/>
    <property type="match status" value="1"/>
</dbReference>
<dbReference type="RefSeq" id="WP_108620952.1">
    <property type="nucleotide sequence ID" value="NZ_CP028901.1"/>
</dbReference>